<evidence type="ECO:0000313" key="1">
    <source>
        <dbReference type="EMBL" id="QXH40500.1"/>
    </source>
</evidence>
<proteinExistence type="predicted"/>
<evidence type="ECO:0000313" key="2">
    <source>
        <dbReference type="Proteomes" id="UP000693952"/>
    </source>
</evidence>
<keyword evidence="2" id="KW-1185">Reference proteome</keyword>
<dbReference type="InterPro" id="IPR009078">
    <property type="entry name" value="Ferritin-like_SF"/>
</dbReference>
<protein>
    <recommendedName>
        <fullName evidence="3">Ferritin-like domain-containing protein</fullName>
    </recommendedName>
</protein>
<sequence>MSDIAHSTLQALRQQNVPLLFHYDDLLCNACQKSPPLFGETTYADIYHEAACDPQWLAISLITNAEREGDGATRLWSLAASTPDAGLAAQIRQHAIDESHHARAYVQMLDIAFPGAVDRKLHAQLLTLSPGYSRQQAPVAVPGSAFAHPITLDDLIQMNIAEIRTRVHHLMQRPILLQFCPVDSRPRLARILDRLLLDETRHVAYTARLIEGFCTQGEAAQAKALMLERMDDFDAITRHELELRVFE</sequence>
<reference evidence="1" key="1">
    <citation type="submission" date="2021-06" db="EMBL/GenBank/DDBJ databases">
        <title>Updating the genus Pseudomonas: Description of 43 new species and partition of the Pseudomonas putida group.</title>
        <authorList>
            <person name="Girard L."/>
            <person name="Lood C."/>
            <person name="Vandamme P."/>
            <person name="Rokni-Zadeh H."/>
            <person name="van Noort V."/>
            <person name="Hofte M."/>
            <person name="Lavigne R."/>
            <person name="De Mot R."/>
        </authorList>
    </citation>
    <scope>NUCLEOTIDE SEQUENCE</scope>
    <source>
        <strain evidence="1">CMR12a</strain>
    </source>
</reference>
<gene>
    <name evidence="1" type="ORF">KSS89_30565</name>
</gene>
<accession>A0ABX8MPS2</accession>
<dbReference type="SUPFAM" id="SSF47240">
    <property type="entry name" value="Ferritin-like"/>
    <property type="match status" value="1"/>
</dbReference>
<dbReference type="EMBL" id="CP077074">
    <property type="protein sequence ID" value="QXH40500.1"/>
    <property type="molecule type" value="Genomic_DNA"/>
</dbReference>
<evidence type="ECO:0008006" key="3">
    <source>
        <dbReference type="Google" id="ProtNLM"/>
    </source>
</evidence>
<dbReference type="Proteomes" id="UP000693952">
    <property type="component" value="Chromosome"/>
</dbReference>
<name>A0ABX8MPS2_9PSED</name>
<dbReference type="RefSeq" id="WP_124347153.1">
    <property type="nucleotide sequence ID" value="NZ_CP027706.1"/>
</dbReference>
<organism evidence="1 2">
    <name type="scientific">Pseudomonas sessilinigenes</name>
    <dbReference type="NCBI Taxonomy" id="658629"/>
    <lineage>
        <taxon>Bacteria</taxon>
        <taxon>Pseudomonadati</taxon>
        <taxon>Pseudomonadota</taxon>
        <taxon>Gammaproteobacteria</taxon>
        <taxon>Pseudomonadales</taxon>
        <taxon>Pseudomonadaceae</taxon>
        <taxon>Pseudomonas</taxon>
    </lineage>
</organism>